<dbReference type="EMBL" id="ML213590">
    <property type="protein sequence ID" value="TFK44742.1"/>
    <property type="molecule type" value="Genomic_DNA"/>
</dbReference>
<keyword evidence="3" id="KW-1185">Reference proteome</keyword>
<dbReference type="InterPro" id="IPR053206">
    <property type="entry name" value="Dimeric_xanthone_biosynth"/>
</dbReference>
<dbReference type="CDD" id="cd12108">
    <property type="entry name" value="Hr-like"/>
    <property type="match status" value="1"/>
</dbReference>
<dbReference type="AlphaFoldDB" id="A0A5C3MH94"/>
<evidence type="ECO:0000313" key="2">
    <source>
        <dbReference type="EMBL" id="TFK44742.1"/>
    </source>
</evidence>
<dbReference type="PANTHER" id="PTHR38048">
    <property type="entry name" value="EXPRESSED PROTEIN"/>
    <property type="match status" value="1"/>
</dbReference>
<dbReference type="Pfam" id="PF01814">
    <property type="entry name" value="Hemerythrin"/>
    <property type="match status" value="1"/>
</dbReference>
<evidence type="ECO:0000259" key="1">
    <source>
        <dbReference type="Pfam" id="PF01814"/>
    </source>
</evidence>
<dbReference type="Proteomes" id="UP000308652">
    <property type="component" value="Unassembled WGS sequence"/>
</dbReference>
<dbReference type="STRING" id="68775.A0A5C3MH94"/>
<name>A0A5C3MH94_9AGAR</name>
<sequence>MSASSNSNSTTRSSFSSALEERRWNRLGDMMSRFHEYFKREFNTVYELADGSFSRRGLSLPLYLRTARDMNNHLTMHHTIEERHIFPILAKKMPQFSNKADGAHILSHKGIHDGLENLDRLISKWTEDPKSYSPAEMRECLDGFREVLFHHLDEEVADLRGESLQKYFTLEEVESIAI</sequence>
<evidence type="ECO:0000313" key="3">
    <source>
        <dbReference type="Proteomes" id="UP000308652"/>
    </source>
</evidence>
<dbReference type="InterPro" id="IPR012312">
    <property type="entry name" value="Hemerythrin-like"/>
</dbReference>
<reference evidence="2 3" key="1">
    <citation type="journal article" date="2019" name="Nat. Ecol. Evol.">
        <title>Megaphylogeny resolves global patterns of mushroom evolution.</title>
        <authorList>
            <person name="Varga T."/>
            <person name="Krizsan K."/>
            <person name="Foldi C."/>
            <person name="Dima B."/>
            <person name="Sanchez-Garcia M."/>
            <person name="Sanchez-Ramirez S."/>
            <person name="Szollosi G.J."/>
            <person name="Szarkandi J.G."/>
            <person name="Papp V."/>
            <person name="Albert L."/>
            <person name="Andreopoulos W."/>
            <person name="Angelini C."/>
            <person name="Antonin V."/>
            <person name="Barry K.W."/>
            <person name="Bougher N.L."/>
            <person name="Buchanan P."/>
            <person name="Buyck B."/>
            <person name="Bense V."/>
            <person name="Catcheside P."/>
            <person name="Chovatia M."/>
            <person name="Cooper J."/>
            <person name="Damon W."/>
            <person name="Desjardin D."/>
            <person name="Finy P."/>
            <person name="Geml J."/>
            <person name="Haridas S."/>
            <person name="Hughes K."/>
            <person name="Justo A."/>
            <person name="Karasinski D."/>
            <person name="Kautmanova I."/>
            <person name="Kiss B."/>
            <person name="Kocsube S."/>
            <person name="Kotiranta H."/>
            <person name="LaButti K.M."/>
            <person name="Lechner B.E."/>
            <person name="Liimatainen K."/>
            <person name="Lipzen A."/>
            <person name="Lukacs Z."/>
            <person name="Mihaltcheva S."/>
            <person name="Morgado L.N."/>
            <person name="Niskanen T."/>
            <person name="Noordeloos M.E."/>
            <person name="Ohm R.A."/>
            <person name="Ortiz-Santana B."/>
            <person name="Ovrebo C."/>
            <person name="Racz N."/>
            <person name="Riley R."/>
            <person name="Savchenko A."/>
            <person name="Shiryaev A."/>
            <person name="Soop K."/>
            <person name="Spirin V."/>
            <person name="Szebenyi C."/>
            <person name="Tomsovsky M."/>
            <person name="Tulloss R.E."/>
            <person name="Uehling J."/>
            <person name="Grigoriev I.V."/>
            <person name="Vagvolgyi C."/>
            <person name="Papp T."/>
            <person name="Martin F.M."/>
            <person name="Miettinen O."/>
            <person name="Hibbett D.S."/>
            <person name="Nagy L.G."/>
        </authorList>
    </citation>
    <scope>NUCLEOTIDE SEQUENCE [LARGE SCALE GENOMIC DNA]</scope>
    <source>
        <strain evidence="2 3">CBS 166.37</strain>
    </source>
</reference>
<proteinExistence type="predicted"/>
<protein>
    <submittedName>
        <fullName evidence="2">Hemerythrin HHE cation binding domain-containing protein</fullName>
    </submittedName>
</protein>
<organism evidence="2 3">
    <name type="scientific">Crucibulum laeve</name>
    <dbReference type="NCBI Taxonomy" id="68775"/>
    <lineage>
        <taxon>Eukaryota</taxon>
        <taxon>Fungi</taxon>
        <taxon>Dikarya</taxon>
        <taxon>Basidiomycota</taxon>
        <taxon>Agaricomycotina</taxon>
        <taxon>Agaricomycetes</taxon>
        <taxon>Agaricomycetidae</taxon>
        <taxon>Agaricales</taxon>
        <taxon>Agaricineae</taxon>
        <taxon>Nidulariaceae</taxon>
        <taxon>Crucibulum</taxon>
    </lineage>
</organism>
<gene>
    <name evidence="2" type="ORF">BDQ12DRAFT_673498</name>
</gene>
<feature type="domain" description="Hemerythrin-like" evidence="1">
    <location>
        <begin position="29"/>
        <end position="155"/>
    </location>
</feature>
<accession>A0A5C3MH94</accession>
<dbReference type="PANTHER" id="PTHR38048:SF1">
    <property type="entry name" value="HEMERYTHRIN-LIKE DOMAIN-CONTAINING PROTEIN"/>
    <property type="match status" value="1"/>
</dbReference>
<dbReference type="Gene3D" id="1.20.120.520">
    <property type="entry name" value="nmb1532 protein domain like"/>
    <property type="match status" value="1"/>
</dbReference>
<dbReference type="OrthoDB" id="10044044at2759"/>